<keyword evidence="3" id="KW-1185">Reference proteome</keyword>
<evidence type="ECO:0000313" key="3">
    <source>
        <dbReference type="Proteomes" id="UP001500469"/>
    </source>
</evidence>
<feature type="transmembrane region" description="Helical" evidence="1">
    <location>
        <begin position="20"/>
        <end position="44"/>
    </location>
</feature>
<dbReference type="Proteomes" id="UP001500469">
    <property type="component" value="Unassembled WGS sequence"/>
</dbReference>
<evidence type="ECO:0000313" key="2">
    <source>
        <dbReference type="EMBL" id="GAA0880576.1"/>
    </source>
</evidence>
<dbReference type="RefSeq" id="WP_343854012.1">
    <property type="nucleotide sequence ID" value="NZ_BAAAFI010000045.1"/>
</dbReference>
<proteinExistence type="predicted"/>
<evidence type="ECO:0008006" key="4">
    <source>
        <dbReference type="Google" id="ProtNLM"/>
    </source>
</evidence>
<comment type="caution">
    <text evidence="2">The sequence shown here is derived from an EMBL/GenBank/DDBJ whole genome shotgun (WGS) entry which is preliminary data.</text>
</comment>
<keyword evidence="1" id="KW-0812">Transmembrane</keyword>
<gene>
    <name evidence="2" type="ORF">GCM10009119_35460</name>
</gene>
<keyword evidence="1" id="KW-0472">Membrane</keyword>
<protein>
    <recommendedName>
        <fullName evidence="4">Lactobin A/cerein 7B family class IIb bacteriocin</fullName>
    </recommendedName>
</protein>
<evidence type="ECO:0000256" key="1">
    <source>
        <dbReference type="SAM" id="Phobius"/>
    </source>
</evidence>
<accession>A0ABP3YIM7</accession>
<organism evidence="2 3">
    <name type="scientific">Algoriphagus jejuensis</name>
    <dbReference type="NCBI Taxonomy" id="419934"/>
    <lineage>
        <taxon>Bacteria</taxon>
        <taxon>Pseudomonadati</taxon>
        <taxon>Bacteroidota</taxon>
        <taxon>Cytophagia</taxon>
        <taxon>Cytophagales</taxon>
        <taxon>Cyclobacteriaceae</taxon>
        <taxon>Algoriphagus</taxon>
    </lineage>
</organism>
<reference evidence="3" key="1">
    <citation type="journal article" date="2019" name="Int. J. Syst. Evol. Microbiol.">
        <title>The Global Catalogue of Microorganisms (GCM) 10K type strain sequencing project: providing services to taxonomists for standard genome sequencing and annotation.</title>
        <authorList>
            <consortium name="The Broad Institute Genomics Platform"/>
            <consortium name="The Broad Institute Genome Sequencing Center for Infectious Disease"/>
            <person name="Wu L."/>
            <person name="Ma J."/>
        </authorList>
    </citation>
    <scope>NUCLEOTIDE SEQUENCE [LARGE SCALE GENOMIC DNA]</scope>
    <source>
        <strain evidence="3">JCM 16112</strain>
    </source>
</reference>
<keyword evidence="1" id="KW-1133">Transmembrane helix</keyword>
<sequence length="57" mass="5881">MEKLREMSLEECQGVDGGFAHLGVLVTLGVTAGAAGYAAAAWAFNKGEELGRALAKN</sequence>
<name>A0ABP3YIM7_9BACT</name>
<dbReference type="EMBL" id="BAAAFI010000045">
    <property type="protein sequence ID" value="GAA0880576.1"/>
    <property type="molecule type" value="Genomic_DNA"/>
</dbReference>